<evidence type="ECO:0000256" key="1">
    <source>
        <dbReference type="SAM" id="MobiDB-lite"/>
    </source>
</evidence>
<proteinExistence type="predicted"/>
<gene>
    <name evidence="2" type="ORF">RDI58_022166</name>
</gene>
<sequence length="126" mass="13743">MKDNEGVSSPHIVDGSVEKSNVDPQPNSDNFYQQTISPMQMNFATVDHDVDVPAREVGKQKGSEENVAKDDGADTIQQDFEKCVSNLVVVGISVWAKPGYASDNDNPTRSKSDWTSQAEDGLINVE</sequence>
<reference evidence="2 3" key="1">
    <citation type="submission" date="2024-02" db="EMBL/GenBank/DDBJ databases">
        <title>de novo genome assembly of Solanum bulbocastanum strain 11H21.</title>
        <authorList>
            <person name="Hosaka A.J."/>
        </authorList>
    </citation>
    <scope>NUCLEOTIDE SEQUENCE [LARGE SCALE GENOMIC DNA]</scope>
    <source>
        <tissue evidence="2">Young leaves</tissue>
    </source>
</reference>
<evidence type="ECO:0000313" key="3">
    <source>
        <dbReference type="Proteomes" id="UP001371456"/>
    </source>
</evidence>
<keyword evidence="3" id="KW-1185">Reference proteome</keyword>
<feature type="region of interest" description="Disordered" evidence="1">
    <location>
        <begin position="1"/>
        <end position="32"/>
    </location>
</feature>
<dbReference type="Proteomes" id="UP001371456">
    <property type="component" value="Unassembled WGS sequence"/>
</dbReference>
<protein>
    <submittedName>
        <fullName evidence="2">Uncharacterized protein</fullName>
    </submittedName>
</protein>
<dbReference type="AlphaFoldDB" id="A0AAN8Y5J3"/>
<comment type="caution">
    <text evidence="2">The sequence shown here is derived from an EMBL/GenBank/DDBJ whole genome shotgun (WGS) entry which is preliminary data.</text>
</comment>
<feature type="region of interest" description="Disordered" evidence="1">
    <location>
        <begin position="97"/>
        <end position="126"/>
    </location>
</feature>
<accession>A0AAN8Y5J3</accession>
<evidence type="ECO:0000313" key="2">
    <source>
        <dbReference type="EMBL" id="KAK6779982.1"/>
    </source>
</evidence>
<name>A0AAN8Y5J3_SOLBU</name>
<organism evidence="2 3">
    <name type="scientific">Solanum bulbocastanum</name>
    <name type="common">Wild potato</name>
    <dbReference type="NCBI Taxonomy" id="147425"/>
    <lineage>
        <taxon>Eukaryota</taxon>
        <taxon>Viridiplantae</taxon>
        <taxon>Streptophyta</taxon>
        <taxon>Embryophyta</taxon>
        <taxon>Tracheophyta</taxon>
        <taxon>Spermatophyta</taxon>
        <taxon>Magnoliopsida</taxon>
        <taxon>eudicotyledons</taxon>
        <taxon>Gunneridae</taxon>
        <taxon>Pentapetalae</taxon>
        <taxon>asterids</taxon>
        <taxon>lamiids</taxon>
        <taxon>Solanales</taxon>
        <taxon>Solanaceae</taxon>
        <taxon>Solanoideae</taxon>
        <taxon>Solaneae</taxon>
        <taxon>Solanum</taxon>
    </lineage>
</organism>
<feature type="compositionally biased region" description="Polar residues" evidence="1">
    <location>
        <begin position="22"/>
        <end position="32"/>
    </location>
</feature>
<dbReference type="EMBL" id="JBANQN010000009">
    <property type="protein sequence ID" value="KAK6779982.1"/>
    <property type="molecule type" value="Genomic_DNA"/>
</dbReference>